<accession>A0AAD9A6V1</accession>
<name>A0AAD9A6V1_9PEZI</name>
<evidence type="ECO:0000313" key="2">
    <source>
        <dbReference type="Proteomes" id="UP001243330"/>
    </source>
</evidence>
<protein>
    <submittedName>
        <fullName evidence="1">Uncharacterized protein</fullName>
    </submittedName>
</protein>
<gene>
    <name evidence="1" type="ORF">CCHR01_15066</name>
</gene>
<reference evidence="1" key="1">
    <citation type="submission" date="2023-01" db="EMBL/GenBank/DDBJ databases">
        <title>Colletotrichum chrysophilum M932 genome sequence.</title>
        <authorList>
            <person name="Baroncelli R."/>
        </authorList>
    </citation>
    <scope>NUCLEOTIDE SEQUENCE</scope>
    <source>
        <strain evidence="1">M932</strain>
    </source>
</reference>
<sequence>MSMPMPPIHSLTIAFLALSAKPYRMPSNINVMSMTRRRYSSRCSLHTCIRPSSMSLMPAHSLPDRPLNSTPHHHNSITTTTTTTTITTILQTKRPKVACLHHAAAP</sequence>
<dbReference type="Proteomes" id="UP001243330">
    <property type="component" value="Unassembled WGS sequence"/>
</dbReference>
<comment type="caution">
    <text evidence="1">The sequence shown here is derived from an EMBL/GenBank/DDBJ whole genome shotgun (WGS) entry which is preliminary data.</text>
</comment>
<organism evidence="1 2">
    <name type="scientific">Colletotrichum chrysophilum</name>
    <dbReference type="NCBI Taxonomy" id="1836956"/>
    <lineage>
        <taxon>Eukaryota</taxon>
        <taxon>Fungi</taxon>
        <taxon>Dikarya</taxon>
        <taxon>Ascomycota</taxon>
        <taxon>Pezizomycotina</taxon>
        <taxon>Sordariomycetes</taxon>
        <taxon>Hypocreomycetidae</taxon>
        <taxon>Glomerellales</taxon>
        <taxon>Glomerellaceae</taxon>
        <taxon>Colletotrichum</taxon>
        <taxon>Colletotrichum gloeosporioides species complex</taxon>
    </lineage>
</organism>
<dbReference type="EMBL" id="JAQOWY010000422">
    <property type="protein sequence ID" value="KAK1842289.1"/>
    <property type="molecule type" value="Genomic_DNA"/>
</dbReference>
<evidence type="ECO:0000313" key="1">
    <source>
        <dbReference type="EMBL" id="KAK1842289.1"/>
    </source>
</evidence>
<proteinExistence type="predicted"/>
<keyword evidence="2" id="KW-1185">Reference proteome</keyword>
<dbReference type="AlphaFoldDB" id="A0AAD9A6V1"/>